<proteinExistence type="predicted"/>
<dbReference type="EMBL" id="GBXM01051076">
    <property type="protein sequence ID" value="JAH57501.1"/>
    <property type="molecule type" value="Transcribed_RNA"/>
</dbReference>
<sequence>MTCVLGLCYVRLTLSQSYIRAAWETLSTVYSYAWDCTAETSQLTE</sequence>
<reference evidence="1" key="1">
    <citation type="submission" date="2014-11" db="EMBL/GenBank/DDBJ databases">
        <authorList>
            <person name="Amaro Gonzalez C."/>
        </authorList>
    </citation>
    <scope>NUCLEOTIDE SEQUENCE</scope>
</reference>
<dbReference type="AlphaFoldDB" id="A0A0E9TVA8"/>
<name>A0A0E9TVA8_ANGAN</name>
<accession>A0A0E9TVA8</accession>
<reference evidence="1" key="2">
    <citation type="journal article" date="2015" name="Fish Shellfish Immunol.">
        <title>Early steps in the European eel (Anguilla anguilla)-Vibrio vulnificus interaction in the gills: Role of the RtxA13 toxin.</title>
        <authorList>
            <person name="Callol A."/>
            <person name="Pajuelo D."/>
            <person name="Ebbesson L."/>
            <person name="Teles M."/>
            <person name="MacKenzie S."/>
            <person name="Amaro C."/>
        </authorList>
    </citation>
    <scope>NUCLEOTIDE SEQUENCE</scope>
</reference>
<evidence type="ECO:0000313" key="1">
    <source>
        <dbReference type="EMBL" id="JAH57501.1"/>
    </source>
</evidence>
<organism evidence="1">
    <name type="scientific">Anguilla anguilla</name>
    <name type="common">European freshwater eel</name>
    <name type="synonym">Muraena anguilla</name>
    <dbReference type="NCBI Taxonomy" id="7936"/>
    <lineage>
        <taxon>Eukaryota</taxon>
        <taxon>Metazoa</taxon>
        <taxon>Chordata</taxon>
        <taxon>Craniata</taxon>
        <taxon>Vertebrata</taxon>
        <taxon>Euteleostomi</taxon>
        <taxon>Actinopterygii</taxon>
        <taxon>Neopterygii</taxon>
        <taxon>Teleostei</taxon>
        <taxon>Anguilliformes</taxon>
        <taxon>Anguillidae</taxon>
        <taxon>Anguilla</taxon>
    </lineage>
</organism>
<protein>
    <submittedName>
        <fullName evidence="1">Uncharacterized protein</fullName>
    </submittedName>
</protein>